<proteinExistence type="predicted"/>
<dbReference type="SUPFAM" id="SSF109854">
    <property type="entry name" value="DinB/YfiT-like putative metalloenzymes"/>
    <property type="match status" value="1"/>
</dbReference>
<keyword evidence="3" id="KW-1185">Reference proteome</keyword>
<dbReference type="EMBL" id="JAEMHK010000005">
    <property type="protein sequence ID" value="MBJ6800146.1"/>
    <property type="molecule type" value="Genomic_DNA"/>
</dbReference>
<dbReference type="Pfam" id="PF12867">
    <property type="entry name" value="DinB_2"/>
    <property type="match status" value="1"/>
</dbReference>
<dbReference type="RefSeq" id="WP_199394658.1">
    <property type="nucleotide sequence ID" value="NZ_JAEMHK010000005.1"/>
</dbReference>
<organism evidence="2 3">
    <name type="scientific">Geomonas propionica</name>
    <dbReference type="NCBI Taxonomy" id="2798582"/>
    <lineage>
        <taxon>Bacteria</taxon>
        <taxon>Pseudomonadati</taxon>
        <taxon>Thermodesulfobacteriota</taxon>
        <taxon>Desulfuromonadia</taxon>
        <taxon>Geobacterales</taxon>
        <taxon>Geobacteraceae</taxon>
        <taxon>Geomonas</taxon>
    </lineage>
</organism>
<dbReference type="Gene3D" id="1.20.120.450">
    <property type="entry name" value="dinb family like domain"/>
    <property type="match status" value="1"/>
</dbReference>
<evidence type="ECO:0000259" key="1">
    <source>
        <dbReference type="Pfam" id="PF12867"/>
    </source>
</evidence>
<feature type="domain" description="DinB-like" evidence="1">
    <location>
        <begin position="11"/>
        <end position="145"/>
    </location>
</feature>
<evidence type="ECO:0000313" key="2">
    <source>
        <dbReference type="EMBL" id="MBJ6800146.1"/>
    </source>
</evidence>
<sequence>MRDIPDLLDSLKRTPNILTQLVRSIPEQKLDVRRGDGFWTITEHVSHLAEVQPMLLQRIERFLKEEHPEFVPYLPGQGAEEPDTPARLEMTAALEQFGNLRTRQLELLKGLDETTWRRTGTHPEYEAYSLYTLVRHILMHDHWHMYRMEELWLTRDAYLTRLE</sequence>
<dbReference type="InterPro" id="IPR034660">
    <property type="entry name" value="DinB/YfiT-like"/>
</dbReference>
<dbReference type="Proteomes" id="UP000641025">
    <property type="component" value="Unassembled WGS sequence"/>
</dbReference>
<name>A0ABS0YQ75_9BACT</name>
<protein>
    <submittedName>
        <fullName evidence="2">DinB family protein</fullName>
    </submittedName>
</protein>
<reference evidence="2 3" key="1">
    <citation type="submission" date="2020-12" db="EMBL/GenBank/DDBJ databases">
        <title>Geomonas sp. Red259, isolated from paddy soil.</title>
        <authorList>
            <person name="Xu Z."/>
            <person name="Zhang Z."/>
            <person name="Masuda Y."/>
            <person name="Itoh H."/>
            <person name="Senoo K."/>
        </authorList>
    </citation>
    <scope>NUCLEOTIDE SEQUENCE [LARGE SCALE GENOMIC DNA]</scope>
    <source>
        <strain evidence="2 3">Red259</strain>
    </source>
</reference>
<comment type="caution">
    <text evidence="2">The sequence shown here is derived from an EMBL/GenBank/DDBJ whole genome shotgun (WGS) entry which is preliminary data.</text>
</comment>
<dbReference type="InterPro" id="IPR024775">
    <property type="entry name" value="DinB-like"/>
</dbReference>
<gene>
    <name evidence="2" type="ORF">JFN90_08335</name>
</gene>
<accession>A0ABS0YQ75</accession>
<evidence type="ECO:0000313" key="3">
    <source>
        <dbReference type="Proteomes" id="UP000641025"/>
    </source>
</evidence>